<reference evidence="6" key="1">
    <citation type="submission" date="2011-10" db="EMBL/GenBank/DDBJ databases">
        <authorList>
            <person name="Genoscope - CEA"/>
        </authorList>
    </citation>
    <scope>NUCLEOTIDE SEQUENCE</scope>
    <source>
        <strain evidence="6">CBS 7064</strain>
    </source>
</reference>
<dbReference type="InterPro" id="IPR046347">
    <property type="entry name" value="bZIP_sf"/>
</dbReference>
<evidence type="ECO:0000313" key="8">
    <source>
        <dbReference type="Proteomes" id="UP000005222"/>
    </source>
</evidence>
<dbReference type="SUPFAM" id="SSF57959">
    <property type="entry name" value="Leucine zipper domain"/>
    <property type="match status" value="1"/>
</dbReference>
<feature type="region of interest" description="Disordered" evidence="4">
    <location>
        <begin position="393"/>
        <end position="419"/>
    </location>
</feature>
<organism evidence="6 8">
    <name type="scientific">Pichia sorbitophila (strain ATCC MYA-4447 / BCRC 22081 / CBS 7064 / NBRC 10061 / NRRL Y-12695)</name>
    <name type="common">Hybrid yeast</name>
    <dbReference type="NCBI Taxonomy" id="559304"/>
    <lineage>
        <taxon>Eukaryota</taxon>
        <taxon>Fungi</taxon>
        <taxon>Dikarya</taxon>
        <taxon>Ascomycota</taxon>
        <taxon>Saccharomycotina</taxon>
        <taxon>Pichiomycetes</taxon>
        <taxon>Debaryomycetaceae</taxon>
        <taxon>Millerozyma</taxon>
    </lineage>
</organism>
<dbReference type="GO" id="GO:0005737">
    <property type="term" value="C:cytoplasm"/>
    <property type="evidence" value="ECO:0007669"/>
    <property type="project" value="UniProtKB-SubCell"/>
</dbReference>
<feature type="compositionally biased region" description="Polar residues" evidence="4">
    <location>
        <begin position="228"/>
        <end position="241"/>
    </location>
</feature>
<dbReference type="PROSITE" id="PS50217">
    <property type="entry name" value="BZIP"/>
    <property type="match status" value="1"/>
</dbReference>
<dbReference type="FunCoup" id="G8YVG2">
    <property type="interactions" value="5708"/>
</dbReference>
<feature type="compositionally biased region" description="Polar residues" evidence="4">
    <location>
        <begin position="195"/>
        <end position="204"/>
    </location>
</feature>
<dbReference type="PROSITE" id="PS00036">
    <property type="entry name" value="BZIP_BASIC"/>
    <property type="match status" value="1"/>
</dbReference>
<dbReference type="HOGENOM" id="CLU_032750_0_0_1"/>
<dbReference type="Pfam" id="PF08601">
    <property type="entry name" value="PAP1"/>
    <property type="match status" value="1"/>
</dbReference>
<evidence type="ECO:0000256" key="2">
    <source>
        <dbReference type="ARBA" id="ARBA00004496"/>
    </source>
</evidence>
<evidence type="ECO:0000256" key="1">
    <source>
        <dbReference type="ARBA" id="ARBA00004123"/>
    </source>
</evidence>
<dbReference type="CDD" id="cd14688">
    <property type="entry name" value="bZIP_YAP"/>
    <property type="match status" value="1"/>
</dbReference>
<feature type="region of interest" description="Disordered" evidence="4">
    <location>
        <begin position="1"/>
        <end position="261"/>
    </location>
</feature>
<dbReference type="FunFam" id="1.20.5.170:FF:000067">
    <property type="entry name" value="BZIP transcription factor"/>
    <property type="match status" value="1"/>
</dbReference>
<dbReference type="EMBL" id="FO082059">
    <property type="protein sequence ID" value="CCE72845.1"/>
    <property type="molecule type" value="Genomic_DNA"/>
</dbReference>
<feature type="compositionally biased region" description="Basic and acidic residues" evidence="4">
    <location>
        <begin position="49"/>
        <end position="73"/>
    </location>
</feature>
<evidence type="ECO:0000256" key="3">
    <source>
        <dbReference type="ARBA" id="ARBA00023242"/>
    </source>
</evidence>
<dbReference type="AlphaFoldDB" id="G8YVG2"/>
<protein>
    <submittedName>
        <fullName evidence="6">Piso0_000444 protein</fullName>
    </submittedName>
</protein>
<dbReference type="GO" id="GO:0090575">
    <property type="term" value="C:RNA polymerase II transcription regulator complex"/>
    <property type="evidence" value="ECO:0007669"/>
    <property type="project" value="TreeGrafter"/>
</dbReference>
<evidence type="ECO:0000259" key="5">
    <source>
        <dbReference type="PROSITE" id="PS50217"/>
    </source>
</evidence>
<feature type="compositionally biased region" description="Basic and acidic residues" evidence="4">
    <location>
        <begin position="184"/>
        <end position="194"/>
    </location>
</feature>
<dbReference type="EMBL" id="FO082058">
    <property type="protein sequence ID" value="CCE73406.1"/>
    <property type="molecule type" value="Genomic_DNA"/>
</dbReference>
<feature type="domain" description="BZIP" evidence="5">
    <location>
        <begin position="33"/>
        <end position="96"/>
    </location>
</feature>
<dbReference type="PANTHER" id="PTHR40621">
    <property type="entry name" value="TRANSCRIPTION FACTOR KAPC-RELATED"/>
    <property type="match status" value="1"/>
</dbReference>
<dbReference type="Gene3D" id="1.10.238.100">
    <property type="entry name" value="YAP1 redox domain. Chain B"/>
    <property type="match status" value="1"/>
</dbReference>
<dbReference type="InterPro" id="IPR050936">
    <property type="entry name" value="AP-1-like"/>
</dbReference>
<dbReference type="OrthoDB" id="5380163at2759"/>
<feature type="compositionally biased region" description="Low complexity" evidence="4">
    <location>
        <begin position="159"/>
        <end position="172"/>
    </location>
</feature>
<evidence type="ECO:0000313" key="6">
    <source>
        <dbReference type="EMBL" id="CCE72845.1"/>
    </source>
</evidence>
<dbReference type="Gene3D" id="1.20.5.170">
    <property type="match status" value="1"/>
</dbReference>
<dbReference type="GO" id="GO:0000976">
    <property type="term" value="F:transcription cis-regulatory region binding"/>
    <property type="evidence" value="ECO:0007669"/>
    <property type="project" value="InterPro"/>
</dbReference>
<dbReference type="SMART" id="SM00338">
    <property type="entry name" value="BRLZ"/>
    <property type="match status" value="1"/>
</dbReference>
<dbReference type="PANTHER" id="PTHR40621:SF6">
    <property type="entry name" value="AP-1-LIKE TRANSCRIPTION FACTOR YAP1-RELATED"/>
    <property type="match status" value="1"/>
</dbReference>
<dbReference type="InterPro" id="IPR013910">
    <property type="entry name" value="TF_PAP1"/>
</dbReference>
<gene>
    <name evidence="6" type="primary">Piso0_000444</name>
    <name evidence="6" type="ORF">GNLVRS01_PISO0A09482g</name>
    <name evidence="7" type="ORF">GNLVRS01_PISO0B09549g</name>
</gene>
<dbReference type="Proteomes" id="UP000005222">
    <property type="component" value="Chromosome B"/>
</dbReference>
<dbReference type="InterPro" id="IPR023167">
    <property type="entry name" value="Yap1_redox_dom_sf"/>
</dbReference>
<dbReference type="InterPro" id="IPR004827">
    <property type="entry name" value="bZIP"/>
</dbReference>
<dbReference type="SUPFAM" id="SSF111430">
    <property type="entry name" value="YAP1 redox domain"/>
    <property type="match status" value="1"/>
</dbReference>
<reference evidence="8" key="2">
    <citation type="journal article" date="2012" name="G3 (Bethesda)">
        <title>Pichia sorbitophila, an interspecies yeast hybrid reveals early steps of genome resolution following polyploidization.</title>
        <authorList>
            <person name="Leh Louis V."/>
            <person name="Despons L."/>
            <person name="Friedrich A."/>
            <person name="Martin T."/>
            <person name="Durrens P."/>
            <person name="Casaregola S."/>
            <person name="Neuveglise C."/>
            <person name="Fairhead C."/>
            <person name="Marck C."/>
            <person name="Cruz J.A."/>
            <person name="Straub M.L."/>
            <person name="Kugler V."/>
            <person name="Sacerdot C."/>
            <person name="Uzunov Z."/>
            <person name="Thierry A."/>
            <person name="Weiss S."/>
            <person name="Bleykasten C."/>
            <person name="De Montigny J."/>
            <person name="Jacques N."/>
            <person name="Jung P."/>
            <person name="Lemaire M."/>
            <person name="Mallet S."/>
            <person name="Morel G."/>
            <person name="Richard G.F."/>
            <person name="Sarkar A."/>
            <person name="Savel G."/>
            <person name="Schacherer J."/>
            <person name="Seret M.L."/>
            <person name="Talla E."/>
            <person name="Samson G."/>
            <person name="Jubin C."/>
            <person name="Poulain J."/>
            <person name="Vacherie B."/>
            <person name="Barbe V."/>
            <person name="Pelletier E."/>
            <person name="Sherman D.J."/>
            <person name="Westhof E."/>
            <person name="Weissenbach J."/>
            <person name="Baret P.V."/>
            <person name="Wincker P."/>
            <person name="Gaillardin C."/>
            <person name="Dujon B."/>
            <person name="Souciet J.L."/>
        </authorList>
    </citation>
    <scope>NUCLEOTIDE SEQUENCE [LARGE SCALE GENOMIC DNA]</scope>
    <source>
        <strain evidence="8">ATCC MYA-4447 / BCRC 22081 / CBS 7064 / NBRC 10061 / NRRL Y-12695</strain>
    </source>
</reference>
<feature type="compositionally biased region" description="Basic and acidic residues" evidence="4">
    <location>
        <begin position="89"/>
        <end position="102"/>
    </location>
</feature>
<feature type="compositionally biased region" description="Basic and acidic residues" evidence="4">
    <location>
        <begin position="251"/>
        <end position="261"/>
    </location>
</feature>
<evidence type="ECO:0000313" key="7">
    <source>
        <dbReference type="EMBL" id="CCE73406.1"/>
    </source>
</evidence>
<keyword evidence="3" id="KW-0539">Nucleus</keyword>
<feature type="compositionally biased region" description="Polar residues" evidence="4">
    <location>
        <begin position="113"/>
        <end position="136"/>
    </location>
</feature>
<dbReference type="GO" id="GO:0001228">
    <property type="term" value="F:DNA-binding transcription activator activity, RNA polymerase II-specific"/>
    <property type="evidence" value="ECO:0007669"/>
    <property type="project" value="TreeGrafter"/>
</dbReference>
<feature type="compositionally biased region" description="Basic and acidic residues" evidence="4">
    <location>
        <begin position="139"/>
        <end position="158"/>
    </location>
</feature>
<keyword evidence="8" id="KW-1185">Reference proteome</keyword>
<sequence>MTEFKRSISEVSSNTEHDDKKAHTKPGRKPLETLPKSKRTAQNRAAQRAYRERKERRMKELEDKVKDLEDENIKATTQSDFLRAQIDLLKSELTRYRGHSDFSDLTTPYLDGMSNQRAPSRPRFSNQVSGSTNSVTSDHSSHKSSSSEEKGSFSEEKTPNSSSSHTTPSSYSGYNMSFPWSKEFTTDNAEHEKSSTSNNQTRSQHLPDLVSGSSSSTSPLNDNILVSPESNNDIGSLSGITENYGGNFDSGLKEKDQSEVHGFEEQMDPFCSKLNEACGTKDCPVPKDKKSSYSSPFTNLINQPKEDAASAFAKSSKFNFDLTSATADHSQDPLYFLDDANFDVALALDDNFDPGQNEKKDSVSYLTTEDSVYDPFEEHNGFNFSDLIAKETSKQNKHEANTNNEGLDENDDVVPAPEKTMPCSEIWDRITSHPKYTELDIDSLCNELKAKAKCSERGVVINSADVNQLLEQSAVLKR</sequence>
<dbReference type="STRING" id="559304.G8YVG2"/>
<accession>G8YVG2</accession>
<dbReference type="InParanoid" id="G8YVG2"/>
<comment type="subcellular location">
    <subcellularLocation>
        <location evidence="2">Cytoplasm</location>
    </subcellularLocation>
    <subcellularLocation>
        <location evidence="1">Nucleus</location>
    </subcellularLocation>
</comment>
<name>G8YVG2_PICSO</name>
<evidence type="ECO:0000256" key="4">
    <source>
        <dbReference type="SAM" id="MobiDB-lite"/>
    </source>
</evidence>
<proteinExistence type="predicted"/>
<dbReference type="Proteomes" id="UP000005222">
    <property type="component" value="Chromosome A"/>
</dbReference>
<dbReference type="GO" id="GO:0034599">
    <property type="term" value="P:cellular response to oxidative stress"/>
    <property type="evidence" value="ECO:0007669"/>
    <property type="project" value="UniProtKB-ARBA"/>
</dbReference>
<dbReference type="eggNOG" id="ENOG502RPD7">
    <property type="taxonomic scope" value="Eukaryota"/>
</dbReference>
<dbReference type="Pfam" id="PF00170">
    <property type="entry name" value="bZIP_1"/>
    <property type="match status" value="1"/>
</dbReference>
<dbReference type="OMA" id="LNMACGN"/>